<sequence length="393" mass="41234">MARVKLAAMFAAAAMALSGCGFTGIYDLPLPGGADLGDHPYRVKVQFRDVLDLVPQSGVKVNEVTVGRVDEIALAADGWTAEVTVLVNGDVDLPANALAKLRQSSLLGEKYVELGRPPAGQGSGKLTDGALIPVDRTNRNTEVEEVLGALSLLLNGGGVEQLQTITKELNNATAGNETALRALLDNVNTMVTTLDAGKSDITRALDGVNRLTSTLNAQKDQLVGAVDDIGPGLRVLSDQRRQLVTMLQSLDTLSDVAVDTVNKSQADLVADLKALTPTLQKLGEAGANLPRSLELMLTFPFTDQAVKGVQGDYFNLYAKIDLNLQSVLDNLSRSRQNPLQDIPILGPATNGTNGVPTTAPAPLPLPTLGVPRPAQQNQPGLGSLFDILLGGGA</sequence>
<evidence type="ECO:0000259" key="3">
    <source>
        <dbReference type="Pfam" id="PF11887"/>
    </source>
</evidence>
<dbReference type="InterPro" id="IPR052336">
    <property type="entry name" value="MlaD_Phospholipid_Transporter"/>
</dbReference>
<organism evidence="4 5">
    <name type="scientific">Actinokineospora globicatena</name>
    <dbReference type="NCBI Taxonomy" id="103729"/>
    <lineage>
        <taxon>Bacteria</taxon>
        <taxon>Bacillati</taxon>
        <taxon>Actinomycetota</taxon>
        <taxon>Actinomycetes</taxon>
        <taxon>Pseudonocardiales</taxon>
        <taxon>Pseudonocardiaceae</taxon>
        <taxon>Actinokineospora</taxon>
    </lineage>
</organism>
<dbReference type="PANTHER" id="PTHR33371">
    <property type="entry name" value="INTERMEMBRANE PHOSPHOLIPID TRANSPORT SYSTEM BINDING PROTEIN MLAD-RELATED"/>
    <property type="match status" value="1"/>
</dbReference>
<dbReference type="AlphaFoldDB" id="A0A9W6QU32"/>
<feature type="domain" description="Mce/MlaD" evidence="2">
    <location>
        <begin position="40"/>
        <end position="114"/>
    </location>
</feature>
<gene>
    <name evidence="4" type="ORF">Aglo03_54650</name>
</gene>
<evidence type="ECO:0000313" key="5">
    <source>
        <dbReference type="Proteomes" id="UP001165042"/>
    </source>
</evidence>
<reference evidence="4" key="1">
    <citation type="submission" date="2023-02" db="EMBL/GenBank/DDBJ databases">
        <title>Actinokineospora globicatena NBRC 15670.</title>
        <authorList>
            <person name="Ichikawa N."/>
            <person name="Sato H."/>
            <person name="Tonouchi N."/>
        </authorList>
    </citation>
    <scope>NUCLEOTIDE SEQUENCE</scope>
    <source>
        <strain evidence="4">NBRC 15670</strain>
    </source>
</reference>
<accession>A0A9W6QU32</accession>
<dbReference type="EMBL" id="BSSD01000010">
    <property type="protein sequence ID" value="GLW94649.1"/>
    <property type="molecule type" value="Genomic_DNA"/>
</dbReference>
<dbReference type="PANTHER" id="PTHR33371:SF15">
    <property type="entry name" value="LIPOPROTEIN LPRN"/>
    <property type="match status" value="1"/>
</dbReference>
<evidence type="ECO:0000256" key="1">
    <source>
        <dbReference type="SAM" id="SignalP"/>
    </source>
</evidence>
<comment type="caution">
    <text evidence="4">The sequence shown here is derived from an EMBL/GenBank/DDBJ whole genome shotgun (WGS) entry which is preliminary data.</text>
</comment>
<dbReference type="PROSITE" id="PS51257">
    <property type="entry name" value="PROKAR_LIPOPROTEIN"/>
    <property type="match status" value="1"/>
</dbReference>
<dbReference type="Pfam" id="PF02470">
    <property type="entry name" value="MlaD"/>
    <property type="match status" value="1"/>
</dbReference>
<name>A0A9W6QU32_9PSEU</name>
<evidence type="ECO:0000259" key="2">
    <source>
        <dbReference type="Pfam" id="PF02470"/>
    </source>
</evidence>
<dbReference type="GO" id="GO:0005576">
    <property type="term" value="C:extracellular region"/>
    <property type="evidence" value="ECO:0007669"/>
    <property type="project" value="TreeGrafter"/>
</dbReference>
<dbReference type="InterPro" id="IPR024516">
    <property type="entry name" value="Mce_C"/>
</dbReference>
<feature type="signal peptide" evidence="1">
    <location>
        <begin position="1"/>
        <end position="23"/>
    </location>
</feature>
<dbReference type="RefSeq" id="WP_285612676.1">
    <property type="nucleotide sequence ID" value="NZ_BSSD01000010.1"/>
</dbReference>
<feature type="chain" id="PRO_5040845583" evidence="1">
    <location>
        <begin position="24"/>
        <end position="393"/>
    </location>
</feature>
<dbReference type="Proteomes" id="UP001165042">
    <property type="component" value="Unassembled WGS sequence"/>
</dbReference>
<dbReference type="InterPro" id="IPR003399">
    <property type="entry name" value="Mce/MlaD"/>
</dbReference>
<dbReference type="NCBIfam" id="TIGR00996">
    <property type="entry name" value="Mtu_fam_mce"/>
    <property type="match status" value="1"/>
</dbReference>
<keyword evidence="5" id="KW-1185">Reference proteome</keyword>
<protein>
    <submittedName>
        <fullName evidence="4">ABC transporter substrate-binding protein</fullName>
    </submittedName>
</protein>
<dbReference type="InterPro" id="IPR005693">
    <property type="entry name" value="Mce"/>
</dbReference>
<dbReference type="Pfam" id="PF11887">
    <property type="entry name" value="Mce4_CUP1"/>
    <property type="match status" value="1"/>
</dbReference>
<keyword evidence="1" id="KW-0732">Signal</keyword>
<evidence type="ECO:0000313" key="4">
    <source>
        <dbReference type="EMBL" id="GLW94649.1"/>
    </source>
</evidence>
<feature type="domain" description="Mammalian cell entry C-terminal" evidence="3">
    <location>
        <begin position="124"/>
        <end position="309"/>
    </location>
</feature>
<proteinExistence type="predicted"/>